<dbReference type="Pfam" id="PF13560">
    <property type="entry name" value="HTH_31"/>
    <property type="match status" value="1"/>
</dbReference>
<feature type="domain" description="HTH cro/C1-type" evidence="2">
    <location>
        <begin position="25"/>
        <end position="67"/>
    </location>
</feature>
<organism evidence="3 4">
    <name type="scientific">Streptomyces formicae</name>
    <dbReference type="NCBI Taxonomy" id="1616117"/>
    <lineage>
        <taxon>Bacteria</taxon>
        <taxon>Bacillati</taxon>
        <taxon>Actinomycetota</taxon>
        <taxon>Actinomycetes</taxon>
        <taxon>Kitasatosporales</taxon>
        <taxon>Streptomycetaceae</taxon>
        <taxon>Streptomyces</taxon>
    </lineage>
</organism>
<evidence type="ECO:0000259" key="2">
    <source>
        <dbReference type="PROSITE" id="PS50943"/>
    </source>
</evidence>
<protein>
    <submittedName>
        <fullName evidence="3">Helix-turn-helix domain-containing protein</fullName>
    </submittedName>
</protein>
<feature type="region of interest" description="Disordered" evidence="1">
    <location>
        <begin position="83"/>
        <end position="124"/>
    </location>
</feature>
<proteinExistence type="predicted"/>
<feature type="compositionally biased region" description="Low complexity" evidence="1">
    <location>
        <begin position="180"/>
        <end position="207"/>
    </location>
</feature>
<dbReference type="InterPro" id="IPR001387">
    <property type="entry name" value="Cro/C1-type_HTH"/>
</dbReference>
<dbReference type="Proteomes" id="UP000828924">
    <property type="component" value="Chromosome"/>
</dbReference>
<dbReference type="EMBL" id="CP071872">
    <property type="protein sequence ID" value="UNM10609.1"/>
    <property type="molecule type" value="Genomic_DNA"/>
</dbReference>
<feature type="region of interest" description="Disordered" evidence="1">
    <location>
        <begin position="151"/>
        <end position="223"/>
    </location>
</feature>
<evidence type="ECO:0000313" key="3">
    <source>
        <dbReference type="EMBL" id="UNM10609.1"/>
    </source>
</evidence>
<accession>A0ABY3WDH6</accession>
<gene>
    <name evidence="3" type="ORF">J4032_03000</name>
</gene>
<dbReference type="CDD" id="cd00093">
    <property type="entry name" value="HTH_XRE"/>
    <property type="match status" value="1"/>
</dbReference>
<sequence>MATGTDGFAGLLGVLKERSGRSYGALARQLHMSTSTLHRYCNGDAVPTEYAPVERIARLCGATPEELVELHRQWILADEARRRGRVAQPEPEAEQTPPAPVADAPLEEGDAEQESVVVGPQTGSRRRRLRIALATAAVVAVAVPVAFAAGKFGGDGTTTEARGKGQAPVRASAGTSTGISKSPSLSTSASASASPSGSASPSVPSAATERPQPPAGQGGGAAPSVGISSYNWAAPCGEDYLLDQQPGQVPPPPVPQDTRRWARALGGVSGGNMQFQLTVTGNSEESVVLTALNVRVVGRKAPLPWKAYSMGDGCGSGVTPQTFDIDLDAARPLTKPVAGQDGDTVVPAKNFPYKVSTRDPQVLNLDVHTEGHDVTWYLEVAWSSGDRHGTVRVDDEGEPFRTSALEGREHYFYWPDKDEWVAE</sequence>
<dbReference type="RefSeq" id="WP_242329153.1">
    <property type="nucleotide sequence ID" value="NZ_CP071872.1"/>
</dbReference>
<reference evidence="3 4" key="1">
    <citation type="submission" date="2021-03" db="EMBL/GenBank/DDBJ databases">
        <title>Complete genome of Streptomyces formicae strain 1H-GS9 (DSM 100524).</title>
        <authorList>
            <person name="Atanasov K.E."/>
            <person name="Altabella T."/>
            <person name="Ferrer A."/>
        </authorList>
    </citation>
    <scope>NUCLEOTIDE SEQUENCE [LARGE SCALE GENOMIC DNA]</scope>
    <source>
        <strain evidence="3 4">1H-GS9</strain>
    </source>
</reference>
<name>A0ABY3WDH6_9ACTN</name>
<dbReference type="PROSITE" id="PS50943">
    <property type="entry name" value="HTH_CROC1"/>
    <property type="match status" value="1"/>
</dbReference>
<evidence type="ECO:0000313" key="4">
    <source>
        <dbReference type="Proteomes" id="UP000828924"/>
    </source>
</evidence>
<feature type="compositionally biased region" description="Low complexity" evidence="1">
    <location>
        <begin position="86"/>
        <end position="96"/>
    </location>
</feature>
<keyword evidence="4" id="KW-1185">Reference proteome</keyword>
<evidence type="ECO:0000256" key="1">
    <source>
        <dbReference type="SAM" id="MobiDB-lite"/>
    </source>
</evidence>
<dbReference type="SMART" id="SM00530">
    <property type="entry name" value="HTH_XRE"/>
    <property type="match status" value="1"/>
</dbReference>